<dbReference type="InterPro" id="IPR025912">
    <property type="entry name" value="YrvL"/>
</dbReference>
<feature type="transmembrane region" description="Helical" evidence="1">
    <location>
        <begin position="20"/>
        <end position="48"/>
    </location>
</feature>
<gene>
    <name evidence="2" type="ORF">J2X07_002551</name>
</gene>
<comment type="caution">
    <text evidence="2">The sequence shown here is derived from an EMBL/GenBank/DDBJ whole genome shotgun (WGS) entry which is preliminary data.</text>
</comment>
<sequence length="151" mass="17440">MNHKNKKNPFRDMNLFEKVLVIKALILLVVISFTFVIGSIFFGIVGFFNLFGVRYTSPYSLIGFVLLLFLFGGVVDLFSITLIACSSRYVSGKYKLFIIRMVIDWTFTWLALHTVDEYMESITIPLKTEIIAVLLLFFIEIAFDNKEKTKK</sequence>
<evidence type="ECO:0000313" key="2">
    <source>
        <dbReference type="EMBL" id="MDR7073564.1"/>
    </source>
</evidence>
<keyword evidence="1" id="KW-1133">Transmembrane helix</keyword>
<keyword evidence="3" id="KW-1185">Reference proteome</keyword>
<name>A0ABU1U259_9BACL</name>
<protein>
    <recommendedName>
        <fullName evidence="4">Regulatory protein YrvL</fullName>
    </recommendedName>
</protein>
<proteinExistence type="predicted"/>
<evidence type="ECO:0008006" key="4">
    <source>
        <dbReference type="Google" id="ProtNLM"/>
    </source>
</evidence>
<feature type="transmembrane region" description="Helical" evidence="1">
    <location>
        <begin position="60"/>
        <end position="84"/>
    </location>
</feature>
<dbReference type="Proteomes" id="UP001258181">
    <property type="component" value="Unassembled WGS sequence"/>
</dbReference>
<evidence type="ECO:0000256" key="1">
    <source>
        <dbReference type="SAM" id="Phobius"/>
    </source>
</evidence>
<keyword evidence="1" id="KW-0472">Membrane</keyword>
<organism evidence="2 3">
    <name type="scientific">Fictibacillus barbaricus</name>
    <dbReference type="NCBI Taxonomy" id="182136"/>
    <lineage>
        <taxon>Bacteria</taxon>
        <taxon>Bacillati</taxon>
        <taxon>Bacillota</taxon>
        <taxon>Bacilli</taxon>
        <taxon>Bacillales</taxon>
        <taxon>Fictibacillaceae</taxon>
        <taxon>Fictibacillus</taxon>
    </lineage>
</organism>
<dbReference type="Pfam" id="PF14184">
    <property type="entry name" value="YrvL"/>
    <property type="match status" value="1"/>
</dbReference>
<dbReference type="RefSeq" id="WP_310259095.1">
    <property type="nucleotide sequence ID" value="NZ_JAVDWA010000004.1"/>
</dbReference>
<dbReference type="EMBL" id="JAVDWA010000004">
    <property type="protein sequence ID" value="MDR7073564.1"/>
    <property type="molecule type" value="Genomic_DNA"/>
</dbReference>
<accession>A0ABU1U259</accession>
<reference evidence="2 3" key="1">
    <citation type="submission" date="2023-07" db="EMBL/GenBank/DDBJ databases">
        <title>Sorghum-associated microbial communities from plants grown in Nebraska, USA.</title>
        <authorList>
            <person name="Schachtman D."/>
        </authorList>
    </citation>
    <scope>NUCLEOTIDE SEQUENCE [LARGE SCALE GENOMIC DNA]</scope>
    <source>
        <strain evidence="2 3">BE211</strain>
    </source>
</reference>
<keyword evidence="1" id="KW-0812">Transmembrane</keyword>
<evidence type="ECO:0000313" key="3">
    <source>
        <dbReference type="Proteomes" id="UP001258181"/>
    </source>
</evidence>
<feature type="transmembrane region" description="Helical" evidence="1">
    <location>
        <begin position="96"/>
        <end position="112"/>
    </location>
</feature>
<feature type="transmembrane region" description="Helical" evidence="1">
    <location>
        <begin position="124"/>
        <end position="143"/>
    </location>
</feature>